<accession>A0A927CNV5</accession>
<sequence>MAEQNIGDNKAFIRREMTKKRNDLPEELRKVWSKAACERAKAFLESRSASSFMAYVPFRSELDLSGLIEWGWQTGRTVIVPRCVAADFTMTLHVLHGWGELIPGAYGIMEPNPAVTLPIEDGYAPEAVFVPGLAFDRSGGRLGYGGGYYDRFAAALQQREADGRIAWIGAAFEAQLLDRIPREAHDLPMDAVLTERTVYMA</sequence>
<feature type="binding site" evidence="4">
    <location>
        <begin position="141"/>
        <end position="149"/>
    </location>
    <ligand>
        <name>ATP</name>
        <dbReference type="ChEBI" id="CHEBI:30616"/>
    </ligand>
</feature>
<dbReference type="GO" id="GO:0035999">
    <property type="term" value="P:tetrahydrofolate interconversion"/>
    <property type="evidence" value="ECO:0007669"/>
    <property type="project" value="TreeGrafter"/>
</dbReference>
<feature type="binding site" evidence="4">
    <location>
        <position position="61"/>
    </location>
    <ligand>
        <name>substrate</name>
    </ligand>
</feature>
<dbReference type="RefSeq" id="WP_190864385.1">
    <property type="nucleotide sequence ID" value="NZ_JACXIY010000025.1"/>
</dbReference>
<dbReference type="PIRSF" id="PIRSF006806">
    <property type="entry name" value="FTHF_cligase"/>
    <property type="match status" value="1"/>
</dbReference>
<dbReference type="Pfam" id="PF01812">
    <property type="entry name" value="5-FTHF_cyc-lig"/>
    <property type="match status" value="1"/>
</dbReference>
<dbReference type="GO" id="GO:0046872">
    <property type="term" value="F:metal ion binding"/>
    <property type="evidence" value="ECO:0007669"/>
    <property type="project" value="UniProtKB-KW"/>
</dbReference>
<keyword evidence="5" id="KW-0479">Metal-binding</keyword>
<keyword evidence="2 4" id="KW-0547">Nucleotide-binding</keyword>
<dbReference type="AlphaFoldDB" id="A0A927CNV5"/>
<evidence type="ECO:0000256" key="5">
    <source>
        <dbReference type="RuleBase" id="RU361279"/>
    </source>
</evidence>
<evidence type="ECO:0000313" key="6">
    <source>
        <dbReference type="EMBL" id="MBD2870999.1"/>
    </source>
</evidence>
<dbReference type="GO" id="GO:0009396">
    <property type="term" value="P:folic acid-containing compound biosynthetic process"/>
    <property type="evidence" value="ECO:0007669"/>
    <property type="project" value="TreeGrafter"/>
</dbReference>
<organism evidence="6 7">
    <name type="scientific">Paenibacillus arenilitoris</name>
    <dbReference type="NCBI Taxonomy" id="2772299"/>
    <lineage>
        <taxon>Bacteria</taxon>
        <taxon>Bacillati</taxon>
        <taxon>Bacillota</taxon>
        <taxon>Bacilli</taxon>
        <taxon>Bacillales</taxon>
        <taxon>Paenibacillaceae</taxon>
        <taxon>Paenibacillus</taxon>
    </lineage>
</organism>
<dbReference type="EMBL" id="JACXIY010000025">
    <property type="protein sequence ID" value="MBD2870999.1"/>
    <property type="molecule type" value="Genomic_DNA"/>
</dbReference>
<keyword evidence="5" id="KW-0460">Magnesium</keyword>
<evidence type="ECO:0000256" key="2">
    <source>
        <dbReference type="ARBA" id="ARBA00022741"/>
    </source>
</evidence>
<dbReference type="PANTHER" id="PTHR23407">
    <property type="entry name" value="ATPASE INHIBITOR/5-FORMYLTETRAHYDROFOLATE CYCLO-LIGASE"/>
    <property type="match status" value="1"/>
</dbReference>
<comment type="cofactor">
    <cofactor evidence="5">
        <name>Mg(2+)</name>
        <dbReference type="ChEBI" id="CHEBI:18420"/>
    </cofactor>
</comment>
<dbReference type="PANTHER" id="PTHR23407:SF1">
    <property type="entry name" value="5-FORMYLTETRAHYDROFOLATE CYCLO-LIGASE"/>
    <property type="match status" value="1"/>
</dbReference>
<keyword evidence="3 4" id="KW-0067">ATP-binding</keyword>
<dbReference type="InterPro" id="IPR002698">
    <property type="entry name" value="FTHF_cligase"/>
</dbReference>
<evidence type="ECO:0000256" key="4">
    <source>
        <dbReference type="PIRSR" id="PIRSR006806-1"/>
    </source>
</evidence>
<dbReference type="EC" id="6.3.3.2" evidence="5"/>
<keyword evidence="7" id="KW-1185">Reference proteome</keyword>
<dbReference type="GO" id="GO:0030272">
    <property type="term" value="F:5-formyltetrahydrofolate cyclo-ligase activity"/>
    <property type="evidence" value="ECO:0007669"/>
    <property type="project" value="UniProtKB-EC"/>
</dbReference>
<dbReference type="GO" id="GO:0005524">
    <property type="term" value="F:ATP binding"/>
    <property type="evidence" value="ECO:0007669"/>
    <property type="project" value="UniProtKB-KW"/>
</dbReference>
<reference evidence="6" key="1">
    <citation type="submission" date="2020-09" db="EMBL/GenBank/DDBJ databases">
        <title>A novel bacterium of genus Paenibacillus, isolated from South China Sea.</title>
        <authorList>
            <person name="Huang H."/>
            <person name="Mo K."/>
            <person name="Hu Y."/>
        </authorList>
    </citation>
    <scope>NUCLEOTIDE SEQUENCE</scope>
    <source>
        <strain evidence="6">IB182493</strain>
    </source>
</reference>
<feature type="binding site" evidence="4">
    <location>
        <begin position="10"/>
        <end position="14"/>
    </location>
    <ligand>
        <name>ATP</name>
        <dbReference type="ChEBI" id="CHEBI:30616"/>
    </ligand>
</feature>
<keyword evidence="6" id="KW-0436">Ligase</keyword>
<comment type="caution">
    <text evidence="6">The sequence shown here is derived from an EMBL/GenBank/DDBJ whole genome shotgun (WGS) entry which is preliminary data.</text>
</comment>
<name>A0A927CNV5_9BACL</name>
<dbReference type="Gene3D" id="3.40.50.10420">
    <property type="entry name" value="NagB/RpiA/CoA transferase-like"/>
    <property type="match status" value="1"/>
</dbReference>
<dbReference type="InterPro" id="IPR024185">
    <property type="entry name" value="FTHF_cligase-like_sf"/>
</dbReference>
<comment type="similarity">
    <text evidence="1 5">Belongs to the 5-formyltetrahydrofolate cyclo-ligase family.</text>
</comment>
<protein>
    <recommendedName>
        <fullName evidence="5">5-formyltetrahydrofolate cyclo-ligase</fullName>
        <ecNumber evidence="5">6.3.3.2</ecNumber>
    </recommendedName>
</protein>
<proteinExistence type="inferred from homology"/>
<dbReference type="Proteomes" id="UP000632125">
    <property type="component" value="Unassembled WGS sequence"/>
</dbReference>
<dbReference type="InterPro" id="IPR037171">
    <property type="entry name" value="NagB/RpiA_transferase-like"/>
</dbReference>
<dbReference type="SUPFAM" id="SSF100950">
    <property type="entry name" value="NagB/RpiA/CoA transferase-like"/>
    <property type="match status" value="1"/>
</dbReference>
<gene>
    <name evidence="6" type="ORF">IDH41_20645</name>
</gene>
<evidence type="ECO:0000256" key="1">
    <source>
        <dbReference type="ARBA" id="ARBA00010638"/>
    </source>
</evidence>
<feature type="binding site" evidence="4">
    <location>
        <position position="56"/>
    </location>
    <ligand>
        <name>substrate</name>
    </ligand>
</feature>
<evidence type="ECO:0000313" key="7">
    <source>
        <dbReference type="Proteomes" id="UP000632125"/>
    </source>
</evidence>
<dbReference type="NCBIfam" id="TIGR02727">
    <property type="entry name" value="MTHFS_bact"/>
    <property type="match status" value="1"/>
</dbReference>
<comment type="catalytic activity">
    <reaction evidence="5">
        <text>(6S)-5-formyl-5,6,7,8-tetrahydrofolate + ATP = (6R)-5,10-methenyltetrahydrofolate + ADP + phosphate</text>
        <dbReference type="Rhea" id="RHEA:10488"/>
        <dbReference type="ChEBI" id="CHEBI:30616"/>
        <dbReference type="ChEBI" id="CHEBI:43474"/>
        <dbReference type="ChEBI" id="CHEBI:57455"/>
        <dbReference type="ChEBI" id="CHEBI:57457"/>
        <dbReference type="ChEBI" id="CHEBI:456216"/>
        <dbReference type="EC" id="6.3.3.2"/>
    </reaction>
</comment>
<evidence type="ECO:0000256" key="3">
    <source>
        <dbReference type="ARBA" id="ARBA00022840"/>
    </source>
</evidence>